<reference evidence="5 6" key="1">
    <citation type="submission" date="2017-03" db="EMBL/GenBank/DDBJ databases">
        <title>Genomes of endolithic fungi from Antarctica.</title>
        <authorList>
            <person name="Coleine C."/>
            <person name="Masonjones S."/>
            <person name="Stajich J.E."/>
        </authorList>
    </citation>
    <scope>NUCLEOTIDE SEQUENCE [LARGE SCALE GENOMIC DNA]</scope>
    <source>
        <strain evidence="5 6">CCFEE 5187</strain>
    </source>
</reference>
<dbReference type="InterPro" id="IPR000182">
    <property type="entry name" value="GNAT_dom"/>
</dbReference>
<evidence type="ECO:0000313" key="6">
    <source>
        <dbReference type="Proteomes" id="UP000308768"/>
    </source>
</evidence>
<gene>
    <name evidence="5" type="ORF">B0A49_11832</name>
</gene>
<evidence type="ECO:0000256" key="1">
    <source>
        <dbReference type="ARBA" id="ARBA00009342"/>
    </source>
</evidence>
<organism evidence="5 6">
    <name type="scientific">Cryomyces minteri</name>
    <dbReference type="NCBI Taxonomy" id="331657"/>
    <lineage>
        <taxon>Eukaryota</taxon>
        <taxon>Fungi</taxon>
        <taxon>Dikarya</taxon>
        <taxon>Ascomycota</taxon>
        <taxon>Pezizomycotina</taxon>
        <taxon>Dothideomycetes</taxon>
        <taxon>Dothideomycetes incertae sedis</taxon>
        <taxon>Cryomyces</taxon>
    </lineage>
</organism>
<dbReference type="GO" id="GO:0008080">
    <property type="term" value="F:N-acetyltransferase activity"/>
    <property type="evidence" value="ECO:0007669"/>
    <property type="project" value="InterPro"/>
</dbReference>
<sequence>MLGDINLFLVEGDDSDSADAPEPSVVGEVEIMIARKDLQRTGYGRAALLAFLWYILSYRSEILQEYSSHIVQQGSNEAAWKYLRVKIDSSNARSIGLFESVGFEKMSEEPNYFGELELRWFMPEGGTEGRESIDWRNFEKPQISQHDAKEYSSD</sequence>
<dbReference type="Gene3D" id="3.40.630.30">
    <property type="match status" value="1"/>
</dbReference>
<dbReference type="InterPro" id="IPR039135">
    <property type="entry name" value="NAT9-like"/>
</dbReference>
<feature type="domain" description="N-acetyltransferase" evidence="4">
    <location>
        <begin position="3"/>
        <end position="104"/>
    </location>
</feature>
<evidence type="ECO:0000313" key="5">
    <source>
        <dbReference type="EMBL" id="TKA62290.1"/>
    </source>
</evidence>
<protein>
    <recommendedName>
        <fullName evidence="4">N-acetyltransferase domain-containing protein</fullName>
    </recommendedName>
</protein>
<comment type="similarity">
    <text evidence="1">Belongs to the acetyltransferase family. GNAT subfamily.</text>
</comment>
<dbReference type="OrthoDB" id="5043642at2759"/>
<dbReference type="PANTHER" id="PTHR13256:SF16">
    <property type="entry name" value="ALPHA_BETA-TUBULIN-N-ACETYLTRANSFERASE 9"/>
    <property type="match status" value="1"/>
</dbReference>
<keyword evidence="3" id="KW-0012">Acyltransferase</keyword>
<accession>A0A4U0WH77</accession>
<evidence type="ECO:0000256" key="2">
    <source>
        <dbReference type="ARBA" id="ARBA00022679"/>
    </source>
</evidence>
<keyword evidence="2" id="KW-0808">Transferase</keyword>
<proteinExistence type="inferred from homology"/>
<evidence type="ECO:0000256" key="3">
    <source>
        <dbReference type="ARBA" id="ARBA00023315"/>
    </source>
</evidence>
<dbReference type="PANTHER" id="PTHR13256">
    <property type="entry name" value="N-ACETYLTRANSFERASE 9"/>
    <property type="match status" value="1"/>
</dbReference>
<dbReference type="Pfam" id="PF13302">
    <property type="entry name" value="Acetyltransf_3"/>
    <property type="match status" value="1"/>
</dbReference>
<keyword evidence="6" id="KW-1185">Reference proteome</keyword>
<dbReference type="SUPFAM" id="SSF55729">
    <property type="entry name" value="Acyl-CoA N-acyltransferases (Nat)"/>
    <property type="match status" value="1"/>
</dbReference>
<dbReference type="Proteomes" id="UP000308768">
    <property type="component" value="Unassembled WGS sequence"/>
</dbReference>
<dbReference type="AlphaFoldDB" id="A0A4U0WH77"/>
<dbReference type="EMBL" id="NAJN01001591">
    <property type="protein sequence ID" value="TKA62290.1"/>
    <property type="molecule type" value="Genomic_DNA"/>
</dbReference>
<evidence type="ECO:0000259" key="4">
    <source>
        <dbReference type="Pfam" id="PF13302"/>
    </source>
</evidence>
<dbReference type="InterPro" id="IPR016181">
    <property type="entry name" value="Acyl_CoA_acyltransferase"/>
</dbReference>
<comment type="caution">
    <text evidence="5">The sequence shown here is derived from an EMBL/GenBank/DDBJ whole genome shotgun (WGS) entry which is preliminary data.</text>
</comment>
<name>A0A4U0WH77_9PEZI</name>